<keyword evidence="1" id="KW-1133">Transmembrane helix</keyword>
<name>A0A834FR49_ORYME</name>
<sequence length="141" mass="16478">MTAHRELFTRHPHTRCYGRKETEKTPSNARRATLVPQAPPPNFEGYLICWSSSHMVFVCSMSTFHLLIMVLRILLFQIQLPQILVLRILLLRILVLRILVLRILLLRILVLRILVLRILLLRILVLRILLLLILYTAVTDA</sequence>
<gene>
    <name evidence="2" type="ORF">FQA47_005912</name>
</gene>
<reference evidence="2" key="1">
    <citation type="journal article" name="BMC Genomics">
        <title>Long-read sequencing and de novo genome assembly of marine medaka (Oryzias melastigma).</title>
        <authorList>
            <person name="Liang P."/>
            <person name="Saqib H.S.A."/>
            <person name="Ni X."/>
            <person name="Shen Y."/>
        </authorList>
    </citation>
    <scope>NUCLEOTIDE SEQUENCE</scope>
    <source>
        <strain evidence="2">Bigg-433</strain>
    </source>
</reference>
<dbReference type="AlphaFoldDB" id="A0A834FR49"/>
<feature type="transmembrane region" description="Helical" evidence="1">
    <location>
        <begin position="118"/>
        <end position="138"/>
    </location>
</feature>
<keyword evidence="1" id="KW-0812">Transmembrane</keyword>
<feature type="transmembrane region" description="Helical" evidence="1">
    <location>
        <begin position="84"/>
        <end position="106"/>
    </location>
</feature>
<dbReference type="Proteomes" id="UP000646548">
    <property type="component" value="Unassembled WGS sequence"/>
</dbReference>
<protein>
    <submittedName>
        <fullName evidence="2">Uncharacterized protein</fullName>
    </submittedName>
</protein>
<dbReference type="EMBL" id="WKFB01000018">
    <property type="protein sequence ID" value="KAF6738934.1"/>
    <property type="molecule type" value="Genomic_DNA"/>
</dbReference>
<evidence type="ECO:0000313" key="3">
    <source>
        <dbReference type="Proteomes" id="UP000646548"/>
    </source>
</evidence>
<evidence type="ECO:0000313" key="2">
    <source>
        <dbReference type="EMBL" id="KAF6738934.1"/>
    </source>
</evidence>
<proteinExistence type="predicted"/>
<keyword evidence="1" id="KW-0472">Membrane</keyword>
<evidence type="ECO:0000256" key="1">
    <source>
        <dbReference type="SAM" id="Phobius"/>
    </source>
</evidence>
<accession>A0A834FR49</accession>
<feature type="transmembrane region" description="Helical" evidence="1">
    <location>
        <begin position="55"/>
        <end position="78"/>
    </location>
</feature>
<comment type="caution">
    <text evidence="2">The sequence shown here is derived from an EMBL/GenBank/DDBJ whole genome shotgun (WGS) entry which is preliminary data.</text>
</comment>
<organism evidence="2 3">
    <name type="scientific">Oryzias melastigma</name>
    <name type="common">Marine medaka</name>
    <dbReference type="NCBI Taxonomy" id="30732"/>
    <lineage>
        <taxon>Eukaryota</taxon>
        <taxon>Metazoa</taxon>
        <taxon>Chordata</taxon>
        <taxon>Craniata</taxon>
        <taxon>Vertebrata</taxon>
        <taxon>Euteleostomi</taxon>
        <taxon>Actinopterygii</taxon>
        <taxon>Neopterygii</taxon>
        <taxon>Teleostei</taxon>
        <taxon>Neoteleostei</taxon>
        <taxon>Acanthomorphata</taxon>
        <taxon>Ovalentaria</taxon>
        <taxon>Atherinomorphae</taxon>
        <taxon>Beloniformes</taxon>
        <taxon>Adrianichthyidae</taxon>
        <taxon>Oryziinae</taxon>
        <taxon>Oryzias</taxon>
    </lineage>
</organism>